<dbReference type="Proteomes" id="UP001295463">
    <property type="component" value="Chromosome"/>
</dbReference>
<dbReference type="NCBIfam" id="TIGR00277">
    <property type="entry name" value="HDIG"/>
    <property type="match status" value="1"/>
</dbReference>
<organism evidence="2 3">
    <name type="scientific">Trichlorobacter ammonificans</name>
    <dbReference type="NCBI Taxonomy" id="2916410"/>
    <lineage>
        <taxon>Bacteria</taxon>
        <taxon>Pseudomonadati</taxon>
        <taxon>Thermodesulfobacteriota</taxon>
        <taxon>Desulfuromonadia</taxon>
        <taxon>Geobacterales</taxon>
        <taxon>Geobacteraceae</taxon>
        <taxon>Trichlorobacter</taxon>
    </lineage>
</organism>
<dbReference type="CDD" id="cd00077">
    <property type="entry name" value="HDc"/>
    <property type="match status" value="1"/>
</dbReference>
<name>A0ABN8HE59_9BACT</name>
<protein>
    <submittedName>
        <fullName evidence="2">Metal dependent phosphohydrolase</fullName>
    </submittedName>
</protein>
<dbReference type="InterPro" id="IPR003607">
    <property type="entry name" value="HD/PDEase_dom"/>
</dbReference>
<gene>
    <name evidence="2" type="ORF">GEAMG1_1317</name>
</gene>
<dbReference type="SUPFAM" id="SSF109604">
    <property type="entry name" value="HD-domain/PDEase-like"/>
    <property type="match status" value="1"/>
</dbReference>
<dbReference type="RefSeq" id="WP_305731986.1">
    <property type="nucleotide sequence ID" value="NZ_OW150024.1"/>
</dbReference>
<reference evidence="2 3" key="1">
    <citation type="submission" date="2022-03" db="EMBL/GenBank/DDBJ databases">
        <authorList>
            <person name="Koch H."/>
        </authorList>
    </citation>
    <scope>NUCLEOTIDE SEQUENCE [LARGE SCALE GENOMIC DNA]</scope>
    <source>
        <strain evidence="2 3">G1</strain>
    </source>
</reference>
<dbReference type="EMBL" id="OW150024">
    <property type="protein sequence ID" value="CAH2031147.1"/>
    <property type="molecule type" value="Genomic_DNA"/>
</dbReference>
<dbReference type="InterPro" id="IPR013976">
    <property type="entry name" value="HDOD"/>
</dbReference>
<feature type="domain" description="HDOD" evidence="1">
    <location>
        <begin position="19"/>
        <end position="214"/>
    </location>
</feature>
<dbReference type="InterPro" id="IPR006675">
    <property type="entry name" value="HDIG_dom"/>
</dbReference>
<keyword evidence="3" id="KW-1185">Reference proteome</keyword>
<dbReference type="Pfam" id="PF08668">
    <property type="entry name" value="HDOD"/>
    <property type="match status" value="1"/>
</dbReference>
<evidence type="ECO:0000259" key="1">
    <source>
        <dbReference type="PROSITE" id="PS51833"/>
    </source>
</evidence>
<dbReference type="Gene3D" id="1.10.3210.10">
    <property type="entry name" value="Hypothetical protein af1432"/>
    <property type="match status" value="1"/>
</dbReference>
<accession>A0ABN8HE59</accession>
<dbReference type="PANTHER" id="PTHR33525:SF3">
    <property type="entry name" value="RIBONUCLEASE Y"/>
    <property type="match status" value="1"/>
</dbReference>
<sequence>METDKLTTARAIMKGFTVLPTVPAAAAKAIRLLNEDDVDMGAVADVMLSDQVLAARVIRIVNSPLCKVMGQIQSVRQALVYLGPQRVFEIILTSCFLEVTDTNNRSPLRIQDCWEHAFGVGLVARRLAESIGYPQPEKAYVAGILHDVGEVILSQHRRQEYMRAMVLAKDEGIDLYDAEVRVFGTSHAEVGRLLGEQWNFPQEFVEVISLHHDSNLGVLPPLTLLVALADRFCIGVGLSSMGEQNTNKILGCADAVRLMQEHLPHVGSCDFDSLMISMEGLTDEVSCAVESIYS</sequence>
<dbReference type="InterPro" id="IPR052340">
    <property type="entry name" value="RNase_Y/CdgJ"/>
</dbReference>
<dbReference type="PANTHER" id="PTHR33525">
    <property type="match status" value="1"/>
</dbReference>
<evidence type="ECO:0000313" key="3">
    <source>
        <dbReference type="Proteomes" id="UP001295463"/>
    </source>
</evidence>
<evidence type="ECO:0000313" key="2">
    <source>
        <dbReference type="EMBL" id="CAH2031147.1"/>
    </source>
</evidence>
<dbReference type="SMART" id="SM00471">
    <property type="entry name" value="HDc"/>
    <property type="match status" value="1"/>
</dbReference>
<proteinExistence type="predicted"/>
<dbReference type="PROSITE" id="PS51833">
    <property type="entry name" value="HDOD"/>
    <property type="match status" value="1"/>
</dbReference>